<dbReference type="EMBL" id="CP051152">
    <property type="protein sequence ID" value="QJQ05989.1"/>
    <property type="molecule type" value="Genomic_DNA"/>
</dbReference>
<evidence type="ECO:0000313" key="1">
    <source>
        <dbReference type="EMBL" id="QJQ05989.1"/>
    </source>
</evidence>
<evidence type="ECO:0000313" key="2">
    <source>
        <dbReference type="Proteomes" id="UP000274350"/>
    </source>
</evidence>
<gene>
    <name evidence="1" type="ORF">EJG51_009140</name>
</gene>
<keyword evidence="2" id="KW-1185">Reference proteome</keyword>
<sequence>MTQEQAKYISGYFKIVTAYNAPTAVSTLSSGKVFQDLHLPVKTLFQFAARKKAKIFLMISTSPSKGLPSTQLRDMVNWWLRENTRAGNDLIQIEIKETLIYIDQSHIK</sequence>
<dbReference type="Proteomes" id="UP000274350">
    <property type="component" value="Chromosome"/>
</dbReference>
<dbReference type="AlphaFoldDB" id="A0A6M4A7E8"/>
<reference evidence="1 2" key="1">
    <citation type="journal article" date="2019" name="Int. J. Syst. Evol. Microbiol.">
        <title>Undibacterium piscinae sp. nov., isolated from Korean shiner intestine.</title>
        <authorList>
            <person name="Lee S.Y."/>
            <person name="Kang W."/>
            <person name="Kim P.S."/>
            <person name="Kim H.S."/>
            <person name="Sung H."/>
            <person name="Shin N.R."/>
            <person name="Whon T.W."/>
            <person name="Yun J.H."/>
            <person name="Lee J.Y."/>
            <person name="Lee J.Y."/>
            <person name="Jung M.J."/>
            <person name="Jeong Y.S."/>
            <person name="Tak E.J."/>
            <person name="Han J.E."/>
            <person name="Hyun D.W."/>
            <person name="Kang M.S."/>
            <person name="Lee K.E."/>
            <person name="Lee B.H."/>
            <person name="Bae J.W."/>
        </authorList>
    </citation>
    <scope>NUCLEOTIDE SEQUENCE [LARGE SCALE GENOMIC DNA]</scope>
    <source>
        <strain evidence="1 2">S11R28</strain>
    </source>
</reference>
<organism evidence="1 2">
    <name type="scientific">Undibacterium piscinae</name>
    <dbReference type="NCBI Taxonomy" id="2495591"/>
    <lineage>
        <taxon>Bacteria</taxon>
        <taxon>Pseudomonadati</taxon>
        <taxon>Pseudomonadota</taxon>
        <taxon>Betaproteobacteria</taxon>
        <taxon>Burkholderiales</taxon>
        <taxon>Oxalobacteraceae</taxon>
        <taxon>Undibacterium</taxon>
    </lineage>
</organism>
<dbReference type="KEGG" id="upi:EJG51_009140"/>
<name>A0A6M4A7E8_9BURK</name>
<accession>A0A6M4A7E8</accession>
<proteinExistence type="predicted"/>
<protein>
    <submittedName>
        <fullName evidence="1">Uncharacterized protein</fullName>
    </submittedName>
</protein>